<feature type="transmembrane region" description="Helical" evidence="1">
    <location>
        <begin position="20"/>
        <end position="41"/>
    </location>
</feature>
<dbReference type="RefSeq" id="WP_021708061.1">
    <property type="nucleotide sequence ID" value="NZ_BAOB01000133.1"/>
</dbReference>
<dbReference type="EMBL" id="BATL01000008">
    <property type="protein sequence ID" value="GAD74281.1"/>
    <property type="molecule type" value="Genomic_DNA"/>
</dbReference>
<dbReference type="Pfam" id="PF03729">
    <property type="entry name" value="DUF308"/>
    <property type="match status" value="2"/>
</dbReference>
<dbReference type="InterPro" id="IPR052712">
    <property type="entry name" value="Acid_resist_chaperone_HdeD"/>
</dbReference>
<keyword evidence="1" id="KW-1133">Transmembrane helix</keyword>
<evidence type="ECO:0008006" key="4">
    <source>
        <dbReference type="Google" id="ProtNLM"/>
    </source>
</evidence>
<keyword evidence="1" id="KW-0472">Membrane</keyword>
<dbReference type="AlphaFoldDB" id="U3A2Q9"/>
<evidence type="ECO:0000313" key="2">
    <source>
        <dbReference type="EMBL" id="GAD74281.1"/>
    </source>
</evidence>
<reference evidence="2 3" key="1">
    <citation type="submission" date="2013-09" db="EMBL/GenBank/DDBJ databases">
        <title>Whole genome shotgun sequence of Vibrio azureus NBRC 104587.</title>
        <authorList>
            <person name="Isaki S."/>
            <person name="Hosoyama A."/>
            <person name="Numata M."/>
            <person name="Hashimoto M."/>
            <person name="Hosoyama Y."/>
            <person name="Tsuchikane K."/>
            <person name="Noguchi M."/>
            <person name="Hirakata S."/>
            <person name="Ichikawa N."/>
            <person name="Ohji S."/>
            <person name="Yamazoe A."/>
            <person name="Fujita N."/>
        </authorList>
    </citation>
    <scope>NUCLEOTIDE SEQUENCE [LARGE SCALE GENOMIC DNA]</scope>
    <source>
        <strain evidence="2 3">NBRC 104587</strain>
    </source>
</reference>
<sequence>MENSLHFQVPAFLSRSWKYFVVVGLIIALMGIGAVALPMLAGMTVSTIVGVALLISGSVQIYHAFAIKGWKTKVWYVCSALLYIVGGLFILLQPLEGLITITMLMIIIMILNGFTRLFFGLSNRNLPSSNVIVLSGIVSVLIGSYFLMLLNDPLFSLTLLGIFIGVSLLIEGVSFIFIGFKMRKSTQND</sequence>
<dbReference type="GO" id="GO:0005886">
    <property type="term" value="C:plasma membrane"/>
    <property type="evidence" value="ECO:0007669"/>
    <property type="project" value="TreeGrafter"/>
</dbReference>
<feature type="transmembrane region" description="Helical" evidence="1">
    <location>
        <begin position="74"/>
        <end position="92"/>
    </location>
</feature>
<dbReference type="eggNOG" id="COG3247">
    <property type="taxonomic scope" value="Bacteria"/>
</dbReference>
<protein>
    <recommendedName>
        <fullName evidence="4">HdeD protein</fullName>
    </recommendedName>
</protein>
<dbReference type="OrthoDB" id="5906056at2"/>
<dbReference type="PANTHER" id="PTHR34989">
    <property type="entry name" value="PROTEIN HDED"/>
    <property type="match status" value="1"/>
</dbReference>
<dbReference type="STRING" id="1219077.VAZ01S_008_00230"/>
<feature type="transmembrane region" description="Helical" evidence="1">
    <location>
        <begin position="98"/>
        <end position="119"/>
    </location>
</feature>
<keyword evidence="3" id="KW-1185">Reference proteome</keyword>
<accession>U3A2Q9</accession>
<evidence type="ECO:0000256" key="1">
    <source>
        <dbReference type="SAM" id="Phobius"/>
    </source>
</evidence>
<comment type="caution">
    <text evidence="2">The sequence shown here is derived from an EMBL/GenBank/DDBJ whole genome shotgun (WGS) entry which is preliminary data.</text>
</comment>
<gene>
    <name evidence="2" type="ORF">VAZ01S_008_00230</name>
</gene>
<feature type="transmembrane region" description="Helical" evidence="1">
    <location>
        <begin position="154"/>
        <end position="180"/>
    </location>
</feature>
<proteinExistence type="predicted"/>
<feature type="transmembrane region" description="Helical" evidence="1">
    <location>
        <begin position="131"/>
        <end position="148"/>
    </location>
</feature>
<dbReference type="Proteomes" id="UP000016567">
    <property type="component" value="Unassembled WGS sequence"/>
</dbReference>
<organism evidence="2 3">
    <name type="scientific">Vibrio azureus NBRC 104587</name>
    <dbReference type="NCBI Taxonomy" id="1219077"/>
    <lineage>
        <taxon>Bacteria</taxon>
        <taxon>Pseudomonadati</taxon>
        <taxon>Pseudomonadota</taxon>
        <taxon>Gammaproteobacteria</taxon>
        <taxon>Vibrionales</taxon>
        <taxon>Vibrionaceae</taxon>
        <taxon>Vibrio</taxon>
    </lineage>
</organism>
<dbReference type="PANTHER" id="PTHR34989:SF1">
    <property type="entry name" value="PROTEIN HDED"/>
    <property type="match status" value="1"/>
</dbReference>
<keyword evidence="1" id="KW-0812">Transmembrane</keyword>
<dbReference type="InterPro" id="IPR005325">
    <property type="entry name" value="DUF308_memb"/>
</dbReference>
<name>U3A2Q9_9VIBR</name>
<feature type="transmembrane region" description="Helical" evidence="1">
    <location>
        <begin position="47"/>
        <end position="67"/>
    </location>
</feature>
<evidence type="ECO:0000313" key="3">
    <source>
        <dbReference type="Proteomes" id="UP000016567"/>
    </source>
</evidence>